<keyword evidence="2" id="KW-0503">Monooxygenase</keyword>
<comment type="caution">
    <text evidence="3">The sequence shown here is derived from an EMBL/GenBank/DDBJ whole genome shotgun (WGS) entry which is preliminary data.</text>
</comment>
<dbReference type="Pfam" id="PF00067">
    <property type="entry name" value="p450"/>
    <property type="match status" value="1"/>
</dbReference>
<keyword evidence="2" id="KW-0349">Heme</keyword>
<dbReference type="Gene3D" id="1.10.630.10">
    <property type="entry name" value="Cytochrome P450"/>
    <property type="match status" value="1"/>
</dbReference>
<dbReference type="PANTHER" id="PTHR46696:SF6">
    <property type="entry name" value="P450, PUTATIVE (EUROFUNG)-RELATED"/>
    <property type="match status" value="1"/>
</dbReference>
<reference evidence="3" key="1">
    <citation type="journal article" date="2014" name="Int. J. Syst. Evol. Microbiol.">
        <title>Complete genome sequence of Corynebacterium casei LMG S-19264T (=DSM 44701T), isolated from a smear-ripened cheese.</title>
        <authorList>
            <consortium name="US DOE Joint Genome Institute (JGI-PGF)"/>
            <person name="Walter F."/>
            <person name="Albersmeier A."/>
            <person name="Kalinowski J."/>
            <person name="Ruckert C."/>
        </authorList>
    </citation>
    <scope>NUCLEOTIDE SEQUENCE</scope>
    <source>
        <strain evidence="3">JCM 3276</strain>
    </source>
</reference>
<evidence type="ECO:0000256" key="2">
    <source>
        <dbReference type="RuleBase" id="RU000461"/>
    </source>
</evidence>
<dbReference type="GO" id="GO:0005506">
    <property type="term" value="F:iron ion binding"/>
    <property type="evidence" value="ECO:0007669"/>
    <property type="project" value="InterPro"/>
</dbReference>
<dbReference type="RefSeq" id="WP_189210775.1">
    <property type="nucleotide sequence ID" value="NZ_BMRB01000002.1"/>
</dbReference>
<proteinExistence type="inferred from homology"/>
<evidence type="ECO:0000313" key="3">
    <source>
        <dbReference type="EMBL" id="GGS31921.1"/>
    </source>
</evidence>
<evidence type="ECO:0000256" key="1">
    <source>
        <dbReference type="ARBA" id="ARBA00010617"/>
    </source>
</evidence>
<protein>
    <submittedName>
        <fullName evidence="3">Cytochrome P450 143</fullName>
    </submittedName>
</protein>
<keyword evidence="2" id="KW-0560">Oxidoreductase</keyword>
<dbReference type="GO" id="GO:0020037">
    <property type="term" value="F:heme binding"/>
    <property type="evidence" value="ECO:0007669"/>
    <property type="project" value="InterPro"/>
</dbReference>
<dbReference type="PANTHER" id="PTHR46696">
    <property type="entry name" value="P450, PUTATIVE (EUROFUNG)-RELATED"/>
    <property type="match status" value="1"/>
</dbReference>
<dbReference type="AlphaFoldDB" id="A0A918GE41"/>
<keyword evidence="4" id="KW-1185">Reference proteome</keyword>
<dbReference type="SUPFAM" id="SSF48264">
    <property type="entry name" value="Cytochrome P450"/>
    <property type="match status" value="1"/>
</dbReference>
<dbReference type="EMBL" id="BMRB01000002">
    <property type="protein sequence ID" value="GGS31921.1"/>
    <property type="molecule type" value="Genomic_DNA"/>
</dbReference>
<accession>A0A918GE41</accession>
<dbReference type="PROSITE" id="PS00086">
    <property type="entry name" value="CYTOCHROME_P450"/>
    <property type="match status" value="1"/>
</dbReference>
<dbReference type="InterPro" id="IPR017972">
    <property type="entry name" value="Cyt_P450_CS"/>
</dbReference>
<gene>
    <name evidence="3" type="primary">cyp143</name>
    <name evidence="3" type="ORF">GCM10010171_27300</name>
</gene>
<dbReference type="GO" id="GO:0004497">
    <property type="term" value="F:monooxygenase activity"/>
    <property type="evidence" value="ECO:0007669"/>
    <property type="project" value="UniProtKB-KW"/>
</dbReference>
<keyword evidence="2" id="KW-0479">Metal-binding</keyword>
<dbReference type="Proteomes" id="UP000660680">
    <property type="component" value="Unassembled WGS sequence"/>
</dbReference>
<organism evidence="3 4">
    <name type="scientific">Actinokineospora fastidiosa</name>
    <dbReference type="NCBI Taxonomy" id="1816"/>
    <lineage>
        <taxon>Bacteria</taxon>
        <taxon>Bacillati</taxon>
        <taxon>Actinomycetota</taxon>
        <taxon>Actinomycetes</taxon>
        <taxon>Pseudonocardiales</taxon>
        <taxon>Pseudonocardiaceae</taxon>
        <taxon>Actinokineospora</taxon>
    </lineage>
</organism>
<dbReference type="GO" id="GO:0016705">
    <property type="term" value="F:oxidoreductase activity, acting on paired donors, with incorporation or reduction of molecular oxygen"/>
    <property type="evidence" value="ECO:0007669"/>
    <property type="project" value="InterPro"/>
</dbReference>
<evidence type="ECO:0000313" key="4">
    <source>
        <dbReference type="Proteomes" id="UP000660680"/>
    </source>
</evidence>
<sequence>MTRSAADFDHLDPAVAARAHDVLRELRAECPVARSTRYGGFHVVTRHEDIATVGRDHARFSARAESIGAATLLPGLETAVAPLFEQDPPEHTEVRRRLAPYFSRAAVARLAPAIRETARSELAGLAPRGGGDLVVEVARRIPPMVIAGVLGVAPPRRALLRDLLIGAVTEGRVVEYLDFLTEEVRLRRAAPGDDPLSAVVADRSVAEPDAVKYLLLMVAAGALTTIDATSSLLWLLSRDPSLADHPREALVDEVVRLEAPVATTARTVRCPTTLNGVELAEGDRLLVAWGSGSRDTEVYPDADAVRPDRAQGAGLAWGAGAHRCLGQHLARLELGVILDEVLAAIPGYRLPDGFEPEWTYGVLRGIRALPATWSYSDPASMSPSTSR</sequence>
<dbReference type="InterPro" id="IPR002397">
    <property type="entry name" value="Cyt_P450_B"/>
</dbReference>
<dbReference type="InterPro" id="IPR036396">
    <property type="entry name" value="Cyt_P450_sf"/>
</dbReference>
<dbReference type="PRINTS" id="PR00359">
    <property type="entry name" value="BP450"/>
</dbReference>
<name>A0A918GE41_9PSEU</name>
<comment type="similarity">
    <text evidence="1 2">Belongs to the cytochrome P450 family.</text>
</comment>
<dbReference type="InterPro" id="IPR001128">
    <property type="entry name" value="Cyt_P450"/>
</dbReference>
<keyword evidence="2" id="KW-0408">Iron</keyword>
<reference evidence="3" key="2">
    <citation type="submission" date="2020-09" db="EMBL/GenBank/DDBJ databases">
        <authorList>
            <person name="Sun Q."/>
            <person name="Ohkuma M."/>
        </authorList>
    </citation>
    <scope>NUCLEOTIDE SEQUENCE</scope>
    <source>
        <strain evidence="3">JCM 3276</strain>
    </source>
</reference>